<feature type="domain" description="DUF7069" evidence="5">
    <location>
        <begin position="559"/>
        <end position="628"/>
    </location>
</feature>
<dbReference type="InterPro" id="IPR027417">
    <property type="entry name" value="P-loop_NTPase"/>
</dbReference>
<dbReference type="GO" id="GO:0009116">
    <property type="term" value="P:nucleoside metabolic process"/>
    <property type="evidence" value="ECO:0007669"/>
    <property type="project" value="InterPro"/>
</dbReference>
<dbReference type="PANTHER" id="PTHR46082:SF11">
    <property type="entry name" value="AAA+ ATPASE DOMAIN-CONTAINING PROTEIN-RELATED"/>
    <property type="match status" value="1"/>
</dbReference>
<evidence type="ECO:0000259" key="6">
    <source>
        <dbReference type="Pfam" id="PF24883"/>
    </source>
</evidence>
<keyword evidence="8" id="KW-1185">Reference proteome</keyword>
<dbReference type="Proteomes" id="UP000265631">
    <property type="component" value="Unassembled WGS sequence"/>
</dbReference>
<organism evidence="7 8">
    <name type="scientific">Fusarium flagelliforme</name>
    <dbReference type="NCBI Taxonomy" id="2675880"/>
    <lineage>
        <taxon>Eukaryota</taxon>
        <taxon>Fungi</taxon>
        <taxon>Dikarya</taxon>
        <taxon>Ascomycota</taxon>
        <taxon>Pezizomycotina</taxon>
        <taxon>Sordariomycetes</taxon>
        <taxon>Hypocreomycetidae</taxon>
        <taxon>Hypocreales</taxon>
        <taxon>Nectriaceae</taxon>
        <taxon>Fusarium</taxon>
        <taxon>Fusarium incarnatum-equiseti species complex</taxon>
    </lineage>
</organism>
<dbReference type="Gene3D" id="3.40.50.300">
    <property type="entry name" value="P-loop containing nucleotide triphosphate hydrolases"/>
    <property type="match status" value="1"/>
</dbReference>
<dbReference type="SMART" id="SM00248">
    <property type="entry name" value="ANK"/>
    <property type="match status" value="8"/>
</dbReference>
<dbReference type="Gene3D" id="1.25.40.20">
    <property type="entry name" value="Ankyrin repeat-containing domain"/>
    <property type="match status" value="2"/>
</dbReference>
<feature type="repeat" description="ANK" evidence="2">
    <location>
        <begin position="940"/>
        <end position="972"/>
    </location>
</feature>
<dbReference type="InterPro" id="IPR056884">
    <property type="entry name" value="NPHP3-like_N"/>
</dbReference>
<feature type="domain" description="Nucleoside phosphorylase" evidence="3">
    <location>
        <begin position="21"/>
        <end position="287"/>
    </location>
</feature>
<dbReference type="Pfam" id="PF12796">
    <property type="entry name" value="Ank_2"/>
    <property type="match status" value="3"/>
</dbReference>
<proteinExistence type="predicted"/>
<accession>A0A395MC91</accession>
<feature type="repeat" description="ANK" evidence="2">
    <location>
        <begin position="1041"/>
        <end position="1073"/>
    </location>
</feature>
<feature type="domain" description="Nephrocystin 3-like N-terminal" evidence="6">
    <location>
        <begin position="386"/>
        <end position="530"/>
    </location>
</feature>
<feature type="repeat" description="ANK" evidence="2">
    <location>
        <begin position="974"/>
        <end position="1006"/>
    </location>
</feature>
<dbReference type="EMBL" id="PXXK01000385">
    <property type="protein sequence ID" value="RFN44913.1"/>
    <property type="molecule type" value="Genomic_DNA"/>
</dbReference>
<dbReference type="Pfam" id="PF00023">
    <property type="entry name" value="Ank"/>
    <property type="match status" value="1"/>
</dbReference>
<evidence type="ECO:0000256" key="1">
    <source>
        <dbReference type="ARBA" id="ARBA00022737"/>
    </source>
</evidence>
<dbReference type="InterPro" id="IPR002110">
    <property type="entry name" value="Ankyrin_rpt"/>
</dbReference>
<dbReference type="GO" id="GO:0003824">
    <property type="term" value="F:catalytic activity"/>
    <property type="evidence" value="ECO:0007669"/>
    <property type="project" value="InterPro"/>
</dbReference>
<protein>
    <submittedName>
        <fullName evidence="7">Ankyrin repeat domain-containing protein</fullName>
    </submittedName>
</protein>
<dbReference type="Pfam" id="PF23239">
    <property type="entry name" value="DUF7069"/>
    <property type="match status" value="1"/>
</dbReference>
<evidence type="ECO:0000259" key="3">
    <source>
        <dbReference type="Pfam" id="PF01048"/>
    </source>
</evidence>
<feature type="repeat" description="ANK" evidence="2">
    <location>
        <begin position="840"/>
        <end position="872"/>
    </location>
</feature>
<evidence type="ECO:0000259" key="5">
    <source>
        <dbReference type="Pfam" id="PF23239"/>
    </source>
</evidence>
<dbReference type="InterPro" id="IPR036770">
    <property type="entry name" value="Ankyrin_rpt-contain_sf"/>
</dbReference>
<name>A0A395MC91_9HYPO</name>
<dbReference type="PROSITE" id="PS50088">
    <property type="entry name" value="ANK_REPEAT"/>
    <property type="match status" value="7"/>
</dbReference>
<dbReference type="SUPFAM" id="SSF48403">
    <property type="entry name" value="Ankyrin repeat"/>
    <property type="match status" value="1"/>
</dbReference>
<dbReference type="Pfam" id="PF22939">
    <property type="entry name" value="WHD_GPIID"/>
    <property type="match status" value="1"/>
</dbReference>
<keyword evidence="1" id="KW-0677">Repeat</keyword>
<dbReference type="InterPro" id="IPR035994">
    <property type="entry name" value="Nucleoside_phosphorylase_sf"/>
</dbReference>
<dbReference type="InterPro" id="IPR055497">
    <property type="entry name" value="DUF7069"/>
</dbReference>
<dbReference type="Pfam" id="PF24883">
    <property type="entry name" value="NPHP3_N"/>
    <property type="match status" value="1"/>
</dbReference>
<feature type="domain" description="GPI inositol-deacylase winged helix" evidence="4">
    <location>
        <begin position="648"/>
        <end position="726"/>
    </location>
</feature>
<sequence length="1106" mass="123782">MSNPNDYTVGWICAITTEYVAAQEFLDEEHDGPEYVSPNDNNHYTLGRVGRHNVVIAVLPDNEYGKSSAAGVARDMMHSFPNVRIGLMVGIGGGAPGKHDIRLGDVVVSSGINNGGVLGYDFGKNRQGHDFQMTGFLNQPPTLLRAAMSGLKARYERRGHQISQAVDEILKNNKRLQKKYKQPEIATDQLFKSEVTHSSSCKTACRYDEANLVSRHERDEDEDYPVIHYGLIASADTLMKNALARDRLSEAHDILCFEMEAAGLMNHIPCLVVRGICDYSDSHKNKKWQGYAAMVAAAYAKDLLNQIAPNRVEAEMKISEILSGLHEVAKEHRDIAKEQLQAQRDMATERLSEEQQKCHQLFRLATGSRDATYEWYKDRVEDRVEDTCIWFLKHKNFQKWLNKDSGPLLVSADPGCGKSVLAKYLIDHGLPRSSTICYFFFKDQDQNTVRQALCALLHQLFCLKPCLIEHAMLQYHQNGQYLTKSEDSLWEILKNTVKDPRAGSIIIVLDALDECANSEFVDLMRNLQGQFRSDDPGFQNILDIFPNIHVPGEEESEAISQEVNCVIKRRIDQLTIERRLSSKIKSSLEQRLQNTSHRTYLWVYLVFDYLAQGSFKKTPSGIMSAIESLPKSVNEAYEQILNRSNEDPMVRKVLCIILAASRPLTISEMNAAVNVDDAVTSLDDLDLEDDLDFKKRLRSWCGLFISVHNGSIYFLHQTAREFLLADLQSPTGISSGLYWHHSITNSYAHDVLLNICLPYMNLFTSTAVLSSYPVKAENSPGFDRTAFMYYSAPNWATHFRGAEITDGATIIPVVRRLCDEDSAWFEVHSFVVNQDPDPPRCLTDLMMASYIGLPVIVKLLLEEGAGIEAKDSDWSRTSLSWAAEEGQEAVVKLLLEKGADVNTKSLFDETPVYLSAAKGYEAVVRLLLEKGADIHIAGFYGQTPLRVAAERGHEAVVGLLLARGADVHTKGGPADLTSLYVAALRGHEAIVRLLLEKGADANTRHPVYRKTPLHVAAERENHAIINLLLDNGAYIEQQDHRGLTPLCSAIRNNQGAAVKLLLEKGADIECIDSKCMPPLELAIWHKDIVRLLLDNGAIIDSRDKVV</sequence>
<dbReference type="Pfam" id="PF01048">
    <property type="entry name" value="PNP_UDP_1"/>
    <property type="match status" value="1"/>
</dbReference>
<evidence type="ECO:0000313" key="7">
    <source>
        <dbReference type="EMBL" id="RFN44913.1"/>
    </source>
</evidence>
<reference evidence="7 8" key="1">
    <citation type="journal article" date="2018" name="PLoS Pathog.">
        <title>Evolution of structural diversity of trichothecenes, a family of toxins produced by plant pathogenic and entomopathogenic fungi.</title>
        <authorList>
            <person name="Proctor R.H."/>
            <person name="McCormick S.P."/>
            <person name="Kim H.S."/>
            <person name="Cardoza R.E."/>
            <person name="Stanley A.M."/>
            <person name="Lindo L."/>
            <person name="Kelly A."/>
            <person name="Brown D.W."/>
            <person name="Lee T."/>
            <person name="Vaughan M.M."/>
            <person name="Alexander N.J."/>
            <person name="Busman M."/>
            <person name="Gutierrez S."/>
        </authorList>
    </citation>
    <scope>NUCLEOTIDE SEQUENCE [LARGE SCALE GENOMIC DNA]</scope>
    <source>
        <strain evidence="7 8">NRRL 13405</strain>
    </source>
</reference>
<keyword evidence="2" id="KW-0040">ANK repeat</keyword>
<dbReference type="Gene3D" id="3.40.50.1580">
    <property type="entry name" value="Nucleoside phosphorylase domain"/>
    <property type="match status" value="1"/>
</dbReference>
<feature type="repeat" description="ANK" evidence="2">
    <location>
        <begin position="874"/>
        <end position="906"/>
    </location>
</feature>
<dbReference type="PROSITE" id="PS50297">
    <property type="entry name" value="ANK_REP_REGION"/>
    <property type="match status" value="6"/>
</dbReference>
<dbReference type="AlphaFoldDB" id="A0A395MC91"/>
<dbReference type="InterPro" id="IPR000845">
    <property type="entry name" value="Nucleoside_phosphorylase_d"/>
</dbReference>
<feature type="repeat" description="ANK" evidence="2">
    <location>
        <begin position="1008"/>
        <end position="1040"/>
    </location>
</feature>
<dbReference type="PRINTS" id="PR01415">
    <property type="entry name" value="ANKYRIN"/>
</dbReference>
<evidence type="ECO:0000256" key="2">
    <source>
        <dbReference type="PROSITE-ProRule" id="PRU00023"/>
    </source>
</evidence>
<dbReference type="InterPro" id="IPR053137">
    <property type="entry name" value="NLR-like"/>
</dbReference>
<dbReference type="PANTHER" id="PTHR46082">
    <property type="entry name" value="ATP/GTP-BINDING PROTEIN-RELATED"/>
    <property type="match status" value="1"/>
</dbReference>
<comment type="caution">
    <text evidence="7">The sequence shown here is derived from an EMBL/GenBank/DDBJ whole genome shotgun (WGS) entry which is preliminary data.</text>
</comment>
<dbReference type="SUPFAM" id="SSF52540">
    <property type="entry name" value="P-loop containing nucleoside triphosphate hydrolases"/>
    <property type="match status" value="1"/>
</dbReference>
<evidence type="ECO:0000259" key="4">
    <source>
        <dbReference type="Pfam" id="PF22939"/>
    </source>
</evidence>
<gene>
    <name evidence="7" type="ORF">FIE12Z_10807</name>
</gene>
<evidence type="ECO:0000313" key="8">
    <source>
        <dbReference type="Proteomes" id="UP000265631"/>
    </source>
</evidence>
<dbReference type="STRING" id="2594813.A0A395MC91"/>
<feature type="repeat" description="ANK" evidence="2">
    <location>
        <begin position="907"/>
        <end position="939"/>
    </location>
</feature>
<dbReference type="InterPro" id="IPR054471">
    <property type="entry name" value="GPIID_WHD"/>
</dbReference>
<dbReference type="SUPFAM" id="SSF53167">
    <property type="entry name" value="Purine and uridine phosphorylases"/>
    <property type="match status" value="1"/>
</dbReference>